<evidence type="ECO:0000256" key="1">
    <source>
        <dbReference type="SAM" id="Phobius"/>
    </source>
</evidence>
<dbReference type="EMBL" id="JAEVFJ010000003">
    <property type="protein sequence ID" value="KAH8106303.1"/>
    <property type="molecule type" value="Genomic_DNA"/>
</dbReference>
<proteinExistence type="predicted"/>
<evidence type="ECO:0008006" key="4">
    <source>
        <dbReference type="Google" id="ProtNLM"/>
    </source>
</evidence>
<organism evidence="2 3">
    <name type="scientific">Cristinia sonorae</name>
    <dbReference type="NCBI Taxonomy" id="1940300"/>
    <lineage>
        <taxon>Eukaryota</taxon>
        <taxon>Fungi</taxon>
        <taxon>Dikarya</taxon>
        <taxon>Basidiomycota</taxon>
        <taxon>Agaricomycotina</taxon>
        <taxon>Agaricomycetes</taxon>
        <taxon>Agaricomycetidae</taxon>
        <taxon>Agaricales</taxon>
        <taxon>Pleurotineae</taxon>
        <taxon>Stephanosporaceae</taxon>
        <taxon>Cristinia</taxon>
    </lineage>
</organism>
<feature type="transmembrane region" description="Helical" evidence="1">
    <location>
        <begin position="48"/>
        <end position="72"/>
    </location>
</feature>
<dbReference type="AlphaFoldDB" id="A0A8K0UXL5"/>
<protein>
    <recommendedName>
        <fullName evidence="4">MARVEL domain-containing protein</fullName>
    </recommendedName>
</protein>
<keyword evidence="1" id="KW-0472">Membrane</keyword>
<dbReference type="Proteomes" id="UP000813824">
    <property type="component" value="Unassembled WGS sequence"/>
</dbReference>
<comment type="caution">
    <text evidence="2">The sequence shown here is derived from an EMBL/GenBank/DDBJ whole genome shotgun (WGS) entry which is preliminary data.</text>
</comment>
<evidence type="ECO:0000313" key="2">
    <source>
        <dbReference type="EMBL" id="KAH8106303.1"/>
    </source>
</evidence>
<gene>
    <name evidence="2" type="ORF">BXZ70DRAFT_1004566</name>
</gene>
<sequence length="239" mass="25650">MRNINFNTVWLSTARLAVLSFVSFSSVLVLALAAHAIAVSTSIAPGLYAIYAVFGLAVAALTLLTVPALLIVDLVRRGAIINKIFVEVACLSTLAILWLTAAALTGDAYRISWAFCNLSRRGVPSTCREAQAMAAFSHLNWLWLFAYLTAIVIFAIVSQNNGVQVWHSSVRDNKFACSGPAPSTIHGGTYETDPSKAYPVQSQVPGAVPYVPQPGVGGYDQTYSAPLSAPMQQQHQQHV</sequence>
<keyword evidence="1" id="KW-1133">Transmembrane helix</keyword>
<keyword evidence="3" id="KW-1185">Reference proteome</keyword>
<evidence type="ECO:0000313" key="3">
    <source>
        <dbReference type="Proteomes" id="UP000813824"/>
    </source>
</evidence>
<accession>A0A8K0UXL5</accession>
<name>A0A8K0UXL5_9AGAR</name>
<feature type="transmembrane region" description="Helical" evidence="1">
    <location>
        <begin position="84"/>
        <end position="104"/>
    </location>
</feature>
<reference evidence="2" key="1">
    <citation type="journal article" date="2021" name="New Phytol.">
        <title>Evolutionary innovations through gain and loss of genes in the ectomycorrhizal Boletales.</title>
        <authorList>
            <person name="Wu G."/>
            <person name="Miyauchi S."/>
            <person name="Morin E."/>
            <person name="Kuo A."/>
            <person name="Drula E."/>
            <person name="Varga T."/>
            <person name="Kohler A."/>
            <person name="Feng B."/>
            <person name="Cao Y."/>
            <person name="Lipzen A."/>
            <person name="Daum C."/>
            <person name="Hundley H."/>
            <person name="Pangilinan J."/>
            <person name="Johnson J."/>
            <person name="Barry K."/>
            <person name="LaButti K."/>
            <person name="Ng V."/>
            <person name="Ahrendt S."/>
            <person name="Min B."/>
            <person name="Choi I.G."/>
            <person name="Park H."/>
            <person name="Plett J.M."/>
            <person name="Magnuson J."/>
            <person name="Spatafora J.W."/>
            <person name="Nagy L.G."/>
            <person name="Henrissat B."/>
            <person name="Grigoriev I.V."/>
            <person name="Yang Z.L."/>
            <person name="Xu J."/>
            <person name="Martin F.M."/>
        </authorList>
    </citation>
    <scope>NUCLEOTIDE SEQUENCE</scope>
    <source>
        <strain evidence="2">KKN 215</strain>
    </source>
</reference>
<keyword evidence="1" id="KW-0812">Transmembrane</keyword>
<dbReference type="OrthoDB" id="3364107at2759"/>
<feature type="transmembrane region" description="Helical" evidence="1">
    <location>
        <begin position="141"/>
        <end position="158"/>
    </location>
</feature>